<dbReference type="EMBL" id="LR593887">
    <property type="protein sequence ID" value="VTR98006.1"/>
    <property type="molecule type" value="Genomic_DNA"/>
</dbReference>
<reference evidence="1" key="1">
    <citation type="submission" date="2019-04" db="EMBL/GenBank/DDBJ databases">
        <authorList>
            <consortium name="Science for Life Laboratories"/>
        </authorList>
    </citation>
    <scope>NUCLEOTIDE SEQUENCE</scope>
    <source>
        <strain evidence="1">MBLW1</strain>
    </source>
</reference>
<protein>
    <submittedName>
        <fullName evidence="1">Uncharacterized protein</fullName>
    </submittedName>
</protein>
<keyword evidence="2" id="KW-1185">Reference proteome</keyword>
<dbReference type="InParanoid" id="A0A6C2YID7"/>
<sequence>MNVREVLSGANRLTGTVQSVQGVLMANNQRPFLGDSLDDWVAGQCIYLRHDGLLDLLLETLLPYVIGGGRTLFLYPAVAIGRIEWDHANGDCSISDIRSITVDVHGEQFILNLASPHSSFES</sequence>
<proteinExistence type="predicted"/>
<dbReference type="KEGG" id="tim:GMBLW1_26700"/>
<accession>A0A6C2YID7</accession>
<organism evidence="1">
    <name type="scientific">Tuwongella immobilis</name>
    <dbReference type="NCBI Taxonomy" id="692036"/>
    <lineage>
        <taxon>Bacteria</taxon>
        <taxon>Pseudomonadati</taxon>
        <taxon>Planctomycetota</taxon>
        <taxon>Planctomycetia</taxon>
        <taxon>Gemmatales</taxon>
        <taxon>Gemmataceae</taxon>
        <taxon>Tuwongella</taxon>
    </lineage>
</organism>
<dbReference type="Proteomes" id="UP000464378">
    <property type="component" value="Chromosome"/>
</dbReference>
<evidence type="ECO:0000313" key="1">
    <source>
        <dbReference type="EMBL" id="VIP01290.1"/>
    </source>
</evidence>
<dbReference type="AlphaFoldDB" id="A0A6C2YID7"/>
<gene>
    <name evidence="1" type="ORF">GMBLW1_26700</name>
</gene>
<name>A0A6C2YID7_9BACT</name>
<dbReference type="EMBL" id="LR586016">
    <property type="protein sequence ID" value="VIP01290.1"/>
    <property type="molecule type" value="Genomic_DNA"/>
</dbReference>
<evidence type="ECO:0000313" key="2">
    <source>
        <dbReference type="Proteomes" id="UP000464378"/>
    </source>
</evidence>